<accession>A0A8H5HZ73</accession>
<comment type="caution">
    <text evidence="2">The sequence shown here is derived from an EMBL/GenBank/DDBJ whole genome shotgun (WGS) entry which is preliminary data.</text>
</comment>
<dbReference type="EMBL" id="JAACJN010000007">
    <property type="protein sequence ID" value="KAF5392036.1"/>
    <property type="molecule type" value="Genomic_DNA"/>
</dbReference>
<dbReference type="Proteomes" id="UP000518752">
    <property type="component" value="Unassembled WGS sequence"/>
</dbReference>
<evidence type="ECO:0000313" key="3">
    <source>
        <dbReference type="Proteomes" id="UP000518752"/>
    </source>
</evidence>
<gene>
    <name evidence="2" type="ORF">D9757_003213</name>
</gene>
<feature type="region of interest" description="Disordered" evidence="1">
    <location>
        <begin position="273"/>
        <end position="293"/>
    </location>
</feature>
<sequence length="303" mass="33808">MLHDSNAIDTTTFKPPTLSPFTLPIMDLTPTQQQALSSEISRLLGKKVFNVRLEEGEHFIVWVDPTTFNDRLVHKVFEDASVLDALHDIYQIPVPLVLHVEPKMDAVGMPWTLLRRISGGTLIQADVQWTRSSGLEARDRNMPFESNNAVIPDKVFDHRDKRENEGFEFMKQGTKVSARASNARCLYLVAFPHNSSTGHRVAVTSIPTRSGFIELLMDKDTFEIPHTSLLQVHMSQLTKQGNILMYNIQLKYGGQTIPADKTSGDSAIIPETSTNLASNSMGGMTPPASPHPEIKDWDAVDFV</sequence>
<feature type="compositionally biased region" description="Polar residues" evidence="1">
    <location>
        <begin position="273"/>
        <end position="282"/>
    </location>
</feature>
<protein>
    <submittedName>
        <fullName evidence="2">Uncharacterized protein</fullName>
    </submittedName>
</protein>
<reference evidence="2 3" key="1">
    <citation type="journal article" date="2020" name="ISME J.">
        <title>Uncovering the hidden diversity of litter-decomposition mechanisms in mushroom-forming fungi.</title>
        <authorList>
            <person name="Floudas D."/>
            <person name="Bentzer J."/>
            <person name="Ahren D."/>
            <person name="Johansson T."/>
            <person name="Persson P."/>
            <person name="Tunlid A."/>
        </authorList>
    </citation>
    <scope>NUCLEOTIDE SEQUENCE [LARGE SCALE GENOMIC DNA]</scope>
    <source>
        <strain evidence="2 3">CBS 406.79</strain>
    </source>
</reference>
<name>A0A8H5HZ73_9AGAR</name>
<proteinExistence type="predicted"/>
<dbReference type="AlphaFoldDB" id="A0A8H5HZ73"/>
<evidence type="ECO:0000256" key="1">
    <source>
        <dbReference type="SAM" id="MobiDB-lite"/>
    </source>
</evidence>
<dbReference type="OrthoDB" id="10003767at2759"/>
<organism evidence="2 3">
    <name type="scientific">Collybiopsis confluens</name>
    <dbReference type="NCBI Taxonomy" id="2823264"/>
    <lineage>
        <taxon>Eukaryota</taxon>
        <taxon>Fungi</taxon>
        <taxon>Dikarya</taxon>
        <taxon>Basidiomycota</taxon>
        <taxon>Agaricomycotina</taxon>
        <taxon>Agaricomycetes</taxon>
        <taxon>Agaricomycetidae</taxon>
        <taxon>Agaricales</taxon>
        <taxon>Marasmiineae</taxon>
        <taxon>Omphalotaceae</taxon>
        <taxon>Collybiopsis</taxon>
    </lineage>
</organism>
<keyword evidence="3" id="KW-1185">Reference proteome</keyword>
<evidence type="ECO:0000313" key="2">
    <source>
        <dbReference type="EMBL" id="KAF5392036.1"/>
    </source>
</evidence>